<dbReference type="PANTHER" id="PTHR43297">
    <property type="entry name" value="OLIGOPEPTIDE TRANSPORT ATP-BINDING PROTEIN APPD"/>
    <property type="match status" value="1"/>
</dbReference>
<comment type="subcellular location">
    <subcellularLocation>
        <location evidence="1">Cell membrane</location>
        <topology evidence="1">Peripheral membrane protein</topology>
    </subcellularLocation>
</comment>
<dbReference type="SUPFAM" id="SSF52540">
    <property type="entry name" value="P-loop containing nucleoside triphosphate hydrolases"/>
    <property type="match status" value="1"/>
</dbReference>
<dbReference type="RefSeq" id="WP_271632902.1">
    <property type="nucleotide sequence ID" value="NZ_CP094970.1"/>
</dbReference>
<keyword evidence="3" id="KW-0813">Transport</keyword>
<dbReference type="EMBL" id="CP094970">
    <property type="protein sequence ID" value="UYM04237.1"/>
    <property type="molecule type" value="Genomic_DNA"/>
</dbReference>
<evidence type="ECO:0000259" key="8">
    <source>
        <dbReference type="PROSITE" id="PS50893"/>
    </source>
</evidence>
<evidence type="ECO:0000256" key="4">
    <source>
        <dbReference type="ARBA" id="ARBA00022475"/>
    </source>
</evidence>
<dbReference type="AlphaFoldDB" id="A0AA46TF70"/>
<dbReference type="PANTHER" id="PTHR43297:SF2">
    <property type="entry name" value="DIPEPTIDE TRANSPORT ATP-BINDING PROTEIN DPPD"/>
    <property type="match status" value="1"/>
</dbReference>
<dbReference type="PROSITE" id="PS50893">
    <property type="entry name" value="ABC_TRANSPORTER_2"/>
    <property type="match status" value="1"/>
</dbReference>
<evidence type="ECO:0000313" key="9">
    <source>
        <dbReference type="EMBL" id="UYM04237.1"/>
    </source>
</evidence>
<dbReference type="SMART" id="SM00382">
    <property type="entry name" value="AAA"/>
    <property type="match status" value="1"/>
</dbReference>
<evidence type="ECO:0000256" key="3">
    <source>
        <dbReference type="ARBA" id="ARBA00022448"/>
    </source>
</evidence>
<accession>A0AA46TF70</accession>
<dbReference type="Pfam" id="PF00005">
    <property type="entry name" value="ABC_tran"/>
    <property type="match status" value="1"/>
</dbReference>
<dbReference type="Proteomes" id="UP001164390">
    <property type="component" value="Chromosome"/>
</dbReference>
<keyword evidence="7" id="KW-0472">Membrane</keyword>
<dbReference type="InterPro" id="IPR003593">
    <property type="entry name" value="AAA+_ATPase"/>
</dbReference>
<keyword evidence="6 9" id="KW-0067">ATP-binding</keyword>
<dbReference type="KEGG" id="sgrg:L0C25_17050"/>
<dbReference type="InterPro" id="IPR050388">
    <property type="entry name" value="ABC_Ni/Peptide_Import"/>
</dbReference>
<dbReference type="Gene3D" id="3.40.50.300">
    <property type="entry name" value="P-loop containing nucleotide triphosphate hydrolases"/>
    <property type="match status" value="1"/>
</dbReference>
<dbReference type="GO" id="GO:0016887">
    <property type="term" value="F:ATP hydrolysis activity"/>
    <property type="evidence" value="ECO:0007669"/>
    <property type="project" value="InterPro"/>
</dbReference>
<evidence type="ECO:0000256" key="1">
    <source>
        <dbReference type="ARBA" id="ARBA00004202"/>
    </source>
</evidence>
<dbReference type="NCBIfam" id="TIGR01727">
    <property type="entry name" value="oligo_HPY"/>
    <property type="match status" value="1"/>
</dbReference>
<gene>
    <name evidence="9" type="ORF">L0C25_17050</name>
</gene>
<dbReference type="FunFam" id="3.40.50.300:FF:000016">
    <property type="entry name" value="Oligopeptide ABC transporter ATP-binding component"/>
    <property type="match status" value="1"/>
</dbReference>
<keyword evidence="4" id="KW-1003">Cell membrane</keyword>
<proteinExistence type="inferred from homology"/>
<dbReference type="Pfam" id="PF08352">
    <property type="entry name" value="oligo_HPY"/>
    <property type="match status" value="1"/>
</dbReference>
<keyword evidence="10" id="KW-1185">Reference proteome</keyword>
<keyword evidence="5" id="KW-0547">Nucleotide-binding</keyword>
<evidence type="ECO:0000256" key="5">
    <source>
        <dbReference type="ARBA" id="ARBA00022741"/>
    </source>
</evidence>
<comment type="similarity">
    <text evidence="2">Belongs to the ABC transporter superfamily.</text>
</comment>
<sequence length="335" mass="35821">MTSDLTDPLLTVDDLRVTYGHGATEAVTVDGLGFTVTPGETLGIVGESGSGKSMASLAVLGLLPRGANVTGSVRFRGQELLDRSDESMRTLRGNDIAMVFQDALTALNPVHTVGDQLLEAIRAHRTDLSRSAMRERAIETLDVVGIPAPQERMDQYPHEFSGGMRQRAMIAMSIINDPALLIADEPTTALDVTVQAQVLDVFRRIRERTGTAIILITHDLGVVAGVADRVLVMYAGRQVEVADVDSLFYETAHPYTAGLLASLPGLNSAGARQRLFQIDGQPPDSTALPPGCRFAPRCAHTVDACTTSVPPMTTMSAGHASYCVRASELQNGLLR</sequence>
<dbReference type="InterPro" id="IPR017871">
    <property type="entry name" value="ABC_transporter-like_CS"/>
</dbReference>
<evidence type="ECO:0000313" key="10">
    <source>
        <dbReference type="Proteomes" id="UP001164390"/>
    </source>
</evidence>
<dbReference type="InterPro" id="IPR027417">
    <property type="entry name" value="P-loop_NTPase"/>
</dbReference>
<feature type="domain" description="ABC transporter" evidence="8">
    <location>
        <begin position="10"/>
        <end position="260"/>
    </location>
</feature>
<name>A0AA46TF70_9ACTN</name>
<dbReference type="InterPro" id="IPR003439">
    <property type="entry name" value="ABC_transporter-like_ATP-bd"/>
</dbReference>
<evidence type="ECO:0000256" key="2">
    <source>
        <dbReference type="ARBA" id="ARBA00005417"/>
    </source>
</evidence>
<dbReference type="GO" id="GO:0005886">
    <property type="term" value="C:plasma membrane"/>
    <property type="evidence" value="ECO:0007669"/>
    <property type="project" value="UniProtKB-SubCell"/>
</dbReference>
<dbReference type="GO" id="GO:0015833">
    <property type="term" value="P:peptide transport"/>
    <property type="evidence" value="ECO:0007669"/>
    <property type="project" value="InterPro"/>
</dbReference>
<evidence type="ECO:0000256" key="6">
    <source>
        <dbReference type="ARBA" id="ARBA00022840"/>
    </source>
</evidence>
<dbReference type="InterPro" id="IPR013563">
    <property type="entry name" value="Oligopep_ABC_C"/>
</dbReference>
<evidence type="ECO:0000256" key="7">
    <source>
        <dbReference type="ARBA" id="ARBA00023136"/>
    </source>
</evidence>
<dbReference type="CDD" id="cd03257">
    <property type="entry name" value="ABC_NikE_OppD_transporters"/>
    <property type="match status" value="1"/>
</dbReference>
<protein>
    <submittedName>
        <fullName evidence="9">ABC transporter ATP-binding protein</fullName>
    </submittedName>
</protein>
<reference evidence="9" key="1">
    <citation type="submission" date="2022-01" db="EMBL/GenBank/DDBJ databases">
        <title>Nocardioidaceae gen. sp. A5X3R13.</title>
        <authorList>
            <person name="Lopez Marin M.A."/>
            <person name="Uhlik O."/>
        </authorList>
    </citation>
    <scope>NUCLEOTIDE SEQUENCE</scope>
    <source>
        <strain evidence="9">A5X3R13</strain>
    </source>
</reference>
<organism evidence="9 10">
    <name type="scientific">Solicola gregarius</name>
    <dbReference type="NCBI Taxonomy" id="2908642"/>
    <lineage>
        <taxon>Bacteria</taxon>
        <taxon>Bacillati</taxon>
        <taxon>Actinomycetota</taxon>
        <taxon>Actinomycetes</taxon>
        <taxon>Propionibacteriales</taxon>
        <taxon>Nocardioidaceae</taxon>
        <taxon>Solicola</taxon>
    </lineage>
</organism>
<dbReference type="GO" id="GO:0005524">
    <property type="term" value="F:ATP binding"/>
    <property type="evidence" value="ECO:0007669"/>
    <property type="project" value="UniProtKB-KW"/>
</dbReference>
<dbReference type="PROSITE" id="PS00211">
    <property type="entry name" value="ABC_TRANSPORTER_1"/>
    <property type="match status" value="1"/>
</dbReference>